<evidence type="ECO:0000313" key="10">
    <source>
        <dbReference type="EMBL" id="PWE18560.1"/>
    </source>
</evidence>
<dbReference type="PANTHER" id="PTHR43884:SF12">
    <property type="entry name" value="ISOVALERYL-COA DEHYDROGENASE, MITOCHONDRIAL-RELATED"/>
    <property type="match status" value="1"/>
</dbReference>
<dbReference type="RefSeq" id="WP_109251834.1">
    <property type="nucleotide sequence ID" value="NZ_QEXV01000001.1"/>
</dbReference>
<evidence type="ECO:0000256" key="2">
    <source>
        <dbReference type="ARBA" id="ARBA00009347"/>
    </source>
</evidence>
<feature type="domain" description="Acyl-CoA dehydrogenase/oxidase N-terminal" evidence="9">
    <location>
        <begin position="7"/>
        <end position="119"/>
    </location>
</feature>
<gene>
    <name evidence="10" type="ORF">DDZ18_02850</name>
</gene>
<keyword evidence="5 6" id="KW-0560">Oxidoreductase</keyword>
<comment type="cofactor">
    <cofactor evidence="1 6">
        <name>FAD</name>
        <dbReference type="ChEBI" id="CHEBI:57692"/>
    </cofactor>
</comment>
<feature type="domain" description="Acyl-CoA oxidase/dehydrogenase middle" evidence="8">
    <location>
        <begin position="124"/>
        <end position="218"/>
    </location>
</feature>
<accession>A0A2U2BX45</accession>
<dbReference type="OrthoDB" id="9775090at2"/>
<proteinExistence type="inferred from homology"/>
<dbReference type="PANTHER" id="PTHR43884">
    <property type="entry name" value="ACYL-COA DEHYDROGENASE"/>
    <property type="match status" value="1"/>
</dbReference>
<dbReference type="InterPro" id="IPR013786">
    <property type="entry name" value="AcylCoA_DH/ox_N"/>
</dbReference>
<organism evidence="10 11">
    <name type="scientific">Marinicauda salina</name>
    <dbReference type="NCBI Taxonomy" id="2135793"/>
    <lineage>
        <taxon>Bacteria</taxon>
        <taxon>Pseudomonadati</taxon>
        <taxon>Pseudomonadota</taxon>
        <taxon>Alphaproteobacteria</taxon>
        <taxon>Maricaulales</taxon>
        <taxon>Maricaulaceae</taxon>
        <taxon>Marinicauda</taxon>
    </lineage>
</organism>
<evidence type="ECO:0000259" key="9">
    <source>
        <dbReference type="Pfam" id="PF02771"/>
    </source>
</evidence>
<dbReference type="EMBL" id="QEXV01000001">
    <property type="protein sequence ID" value="PWE18560.1"/>
    <property type="molecule type" value="Genomic_DNA"/>
</dbReference>
<dbReference type="Proteomes" id="UP000245168">
    <property type="component" value="Unassembled WGS sequence"/>
</dbReference>
<keyword evidence="4 6" id="KW-0274">FAD</keyword>
<dbReference type="InterPro" id="IPR037069">
    <property type="entry name" value="AcylCoA_DH/ox_N_sf"/>
</dbReference>
<evidence type="ECO:0000256" key="5">
    <source>
        <dbReference type="ARBA" id="ARBA00023002"/>
    </source>
</evidence>
<dbReference type="FunFam" id="2.40.110.10:FF:000002">
    <property type="entry name" value="Acyl-CoA dehydrogenase fadE12"/>
    <property type="match status" value="1"/>
</dbReference>
<dbReference type="Pfam" id="PF00441">
    <property type="entry name" value="Acyl-CoA_dh_1"/>
    <property type="match status" value="1"/>
</dbReference>
<evidence type="ECO:0000256" key="6">
    <source>
        <dbReference type="RuleBase" id="RU362125"/>
    </source>
</evidence>
<keyword evidence="3 6" id="KW-0285">Flavoprotein</keyword>
<dbReference type="SUPFAM" id="SSF47203">
    <property type="entry name" value="Acyl-CoA dehydrogenase C-terminal domain-like"/>
    <property type="match status" value="1"/>
</dbReference>
<dbReference type="InterPro" id="IPR036250">
    <property type="entry name" value="AcylCo_DH-like_C"/>
</dbReference>
<dbReference type="InterPro" id="IPR009100">
    <property type="entry name" value="AcylCoA_DH/oxidase_NM_dom_sf"/>
</dbReference>
<reference evidence="11" key="1">
    <citation type="submission" date="2018-05" db="EMBL/GenBank/DDBJ databases">
        <authorList>
            <person name="Liu B.-T."/>
        </authorList>
    </citation>
    <scope>NUCLEOTIDE SEQUENCE [LARGE SCALE GENOMIC DNA]</scope>
    <source>
        <strain evidence="11">WD6-1</strain>
    </source>
</reference>
<comment type="similarity">
    <text evidence="2 6">Belongs to the acyl-CoA dehydrogenase family.</text>
</comment>
<dbReference type="Pfam" id="PF02771">
    <property type="entry name" value="Acyl-CoA_dh_N"/>
    <property type="match status" value="1"/>
</dbReference>
<dbReference type="InterPro" id="IPR009075">
    <property type="entry name" value="AcylCo_DH/oxidase_C"/>
</dbReference>
<dbReference type="Gene3D" id="2.40.110.10">
    <property type="entry name" value="Butyryl-CoA Dehydrogenase, subunit A, domain 2"/>
    <property type="match status" value="1"/>
</dbReference>
<dbReference type="GO" id="GO:0003995">
    <property type="term" value="F:acyl-CoA dehydrogenase activity"/>
    <property type="evidence" value="ECO:0007669"/>
    <property type="project" value="TreeGrafter"/>
</dbReference>
<evidence type="ECO:0000313" key="11">
    <source>
        <dbReference type="Proteomes" id="UP000245168"/>
    </source>
</evidence>
<evidence type="ECO:0000256" key="3">
    <source>
        <dbReference type="ARBA" id="ARBA00022630"/>
    </source>
</evidence>
<protein>
    <submittedName>
        <fullName evidence="10">Acyl-CoA dehydrogenase</fullName>
    </submittedName>
</protein>
<keyword evidence="11" id="KW-1185">Reference proteome</keyword>
<dbReference type="AlphaFoldDB" id="A0A2U2BX45"/>
<sequence>MQSPFDTPERRAWRETVRRFAREEIEPFADDWDEAGDFPWSLHEKAGEIGLFGFGIPADYGGLGFDDALMRLDSGIALAWTGAGGVNASLGSRNIMTAPIVELASEAIKKRVLPEIVSGRAGGALAMTEPSGGSDLSRMKTTAKRDGNGWRLKGEKTFITGGMKAGYYVVGARTGGEGFGGISLFLVEAGAEGFARTPIERKMGWWASDTATLHFDDCFVPAENQLGEEGACLLSIMNNFNYERLALAAGCLGMAQRCLAEAVGWAQARQTFGRRLIEHQAVRHKIAEMSAKIDALESYLLHIAWAINEAEMPVAQLSKAKFAASKTAEFCASEAMQILGGAGYLRGQPVERIYREVKVMAIGGGSEEIMKDLAVKQMGL</sequence>
<dbReference type="FunFam" id="1.20.140.10:FF:000001">
    <property type="entry name" value="Acyl-CoA dehydrogenase"/>
    <property type="match status" value="1"/>
</dbReference>
<evidence type="ECO:0000256" key="1">
    <source>
        <dbReference type="ARBA" id="ARBA00001974"/>
    </source>
</evidence>
<name>A0A2U2BX45_9PROT</name>
<dbReference type="GO" id="GO:0050660">
    <property type="term" value="F:flavin adenine dinucleotide binding"/>
    <property type="evidence" value="ECO:0007669"/>
    <property type="project" value="InterPro"/>
</dbReference>
<evidence type="ECO:0000259" key="7">
    <source>
        <dbReference type="Pfam" id="PF00441"/>
    </source>
</evidence>
<dbReference type="Gene3D" id="1.10.540.10">
    <property type="entry name" value="Acyl-CoA dehydrogenase/oxidase, N-terminal domain"/>
    <property type="match status" value="1"/>
</dbReference>
<dbReference type="SUPFAM" id="SSF56645">
    <property type="entry name" value="Acyl-CoA dehydrogenase NM domain-like"/>
    <property type="match status" value="1"/>
</dbReference>
<feature type="domain" description="Acyl-CoA dehydrogenase/oxidase C-terminal" evidence="7">
    <location>
        <begin position="235"/>
        <end position="378"/>
    </location>
</feature>
<dbReference type="InterPro" id="IPR046373">
    <property type="entry name" value="Acyl-CoA_Oxase/DH_mid-dom_sf"/>
</dbReference>
<evidence type="ECO:0000259" key="8">
    <source>
        <dbReference type="Pfam" id="PF02770"/>
    </source>
</evidence>
<dbReference type="InterPro" id="IPR006091">
    <property type="entry name" value="Acyl-CoA_Oxase/DH_mid-dom"/>
</dbReference>
<dbReference type="Gene3D" id="1.20.140.10">
    <property type="entry name" value="Butyryl-CoA Dehydrogenase, subunit A, domain 3"/>
    <property type="match status" value="1"/>
</dbReference>
<comment type="caution">
    <text evidence="10">The sequence shown here is derived from an EMBL/GenBank/DDBJ whole genome shotgun (WGS) entry which is preliminary data.</text>
</comment>
<evidence type="ECO:0000256" key="4">
    <source>
        <dbReference type="ARBA" id="ARBA00022827"/>
    </source>
</evidence>
<dbReference type="Pfam" id="PF02770">
    <property type="entry name" value="Acyl-CoA_dh_M"/>
    <property type="match status" value="1"/>
</dbReference>